<dbReference type="SUPFAM" id="SSF103481">
    <property type="entry name" value="Multidrug resistance efflux transporter EmrE"/>
    <property type="match status" value="2"/>
</dbReference>
<dbReference type="PROSITE" id="PS00183">
    <property type="entry name" value="UBC_1"/>
    <property type="match status" value="1"/>
</dbReference>
<evidence type="ECO:0000313" key="10">
    <source>
        <dbReference type="Proteomes" id="UP000054928"/>
    </source>
</evidence>
<feature type="domain" description="UBC core" evidence="8">
    <location>
        <begin position="360"/>
        <end position="521"/>
    </location>
</feature>
<feature type="transmembrane region" description="Helical" evidence="7">
    <location>
        <begin position="93"/>
        <end position="114"/>
    </location>
</feature>
<dbReference type="Proteomes" id="UP000054928">
    <property type="component" value="Unassembled WGS sequence"/>
</dbReference>
<keyword evidence="7" id="KW-0472">Membrane</keyword>
<organism evidence="9 10">
    <name type="scientific">Plasmopara halstedii</name>
    <name type="common">Downy mildew of sunflower</name>
    <dbReference type="NCBI Taxonomy" id="4781"/>
    <lineage>
        <taxon>Eukaryota</taxon>
        <taxon>Sar</taxon>
        <taxon>Stramenopiles</taxon>
        <taxon>Oomycota</taxon>
        <taxon>Peronosporomycetes</taxon>
        <taxon>Peronosporales</taxon>
        <taxon>Peronosporaceae</taxon>
        <taxon>Plasmopara</taxon>
    </lineage>
</organism>
<dbReference type="EC" id="2.3.2.23" evidence="1"/>
<evidence type="ECO:0000256" key="2">
    <source>
        <dbReference type="ARBA" id="ARBA00022679"/>
    </source>
</evidence>
<sequence>MGDLQQNKVAFSLSSAESKVIFCIAGWYVISLVTLWTNRYVVTKLRVDSNYLSLAQLSMSVAGGLGSELYLVGWAVCKRNMLKVVDDGLKDMVLLSGVRILTVLLGLTALKYIAVSFTQTIKSSAPFFTVILTYFMLGQRTGWRVNFSLFPIVLGLIFCSLSDSSFHVIGFVAALMSNCVDCIQNVLTKRLLNRSYSTSQLQLYTSIIAVNMQLLFIFYNWMASISDSTNKARELSTSYVFLLLVLDGMCFYIQSAFAYMLMSLVTPVTHSVANCAKRALIILLSIYRYGEEVTPLNWCGMVLVIVGVYVFNGASRVEREKANKNSIVAIAKSALIKMRPNIWCAHNKTTAGRMATATDYAKELLRRQFLEMSRNPPEGVSVGLGGDDNIFNWDILLVGPPDTFYEGGFFKATLEFPIDFPNMPPKMTFKSEMWHPNVYPNGVVCISILHPPGEDHLNQQETADERWRPILGVESILVSVISMLSDPNYDSPANIDAAVEWRSDKEGFKKHCRRIVRKSQEDI</sequence>
<feature type="transmembrane region" description="Helical" evidence="7">
    <location>
        <begin position="201"/>
        <end position="219"/>
    </location>
</feature>
<dbReference type="InterPro" id="IPR050113">
    <property type="entry name" value="Ub_conjugating_enzyme"/>
</dbReference>
<proteinExistence type="predicted"/>
<dbReference type="Pfam" id="PF03151">
    <property type="entry name" value="TPT"/>
    <property type="match status" value="1"/>
</dbReference>
<dbReference type="Gene3D" id="3.10.110.10">
    <property type="entry name" value="Ubiquitin Conjugating Enzyme"/>
    <property type="match status" value="1"/>
</dbReference>
<feature type="transmembrane region" description="Helical" evidence="7">
    <location>
        <begin position="149"/>
        <end position="176"/>
    </location>
</feature>
<feature type="transmembrane region" description="Helical" evidence="7">
    <location>
        <begin position="239"/>
        <end position="262"/>
    </location>
</feature>
<evidence type="ECO:0000256" key="3">
    <source>
        <dbReference type="ARBA" id="ARBA00022741"/>
    </source>
</evidence>
<dbReference type="FunFam" id="3.10.110.10:FF:000025">
    <property type="entry name" value="ubiquitin-conjugating enzyme E2 7"/>
    <property type="match status" value="1"/>
</dbReference>
<feature type="active site" description="Glycyl thioester intermediate" evidence="6">
    <location>
        <position position="445"/>
    </location>
</feature>
<keyword evidence="10" id="KW-1185">Reference proteome</keyword>
<feature type="transmembrane region" description="Helical" evidence="7">
    <location>
        <begin position="20"/>
        <end position="39"/>
    </location>
</feature>
<name>A0A0P1AD13_PLAHL</name>
<dbReference type="EMBL" id="CCYD01000322">
    <property type="protein sequence ID" value="CEG38661.1"/>
    <property type="molecule type" value="Genomic_DNA"/>
</dbReference>
<dbReference type="InterPro" id="IPR004853">
    <property type="entry name" value="Sugar_P_trans_dom"/>
</dbReference>
<evidence type="ECO:0000256" key="4">
    <source>
        <dbReference type="ARBA" id="ARBA00022786"/>
    </source>
</evidence>
<evidence type="ECO:0000256" key="7">
    <source>
        <dbReference type="SAM" id="Phobius"/>
    </source>
</evidence>
<keyword evidence="3" id="KW-0547">Nucleotide-binding</keyword>
<keyword evidence="4" id="KW-0833">Ubl conjugation pathway</keyword>
<reference evidence="10" key="1">
    <citation type="submission" date="2014-09" db="EMBL/GenBank/DDBJ databases">
        <authorList>
            <person name="Sharma Rahul"/>
            <person name="Thines Marco"/>
        </authorList>
    </citation>
    <scope>NUCLEOTIDE SEQUENCE [LARGE SCALE GENOMIC DNA]</scope>
</reference>
<dbReference type="PROSITE" id="PS50127">
    <property type="entry name" value="UBC_2"/>
    <property type="match status" value="1"/>
</dbReference>
<dbReference type="InterPro" id="IPR037185">
    <property type="entry name" value="EmrE-like"/>
</dbReference>
<dbReference type="InterPro" id="IPR000608">
    <property type="entry name" value="UBC"/>
</dbReference>
<dbReference type="GeneID" id="36403776"/>
<keyword evidence="7" id="KW-0812">Transmembrane</keyword>
<dbReference type="PANTHER" id="PTHR24067">
    <property type="entry name" value="UBIQUITIN-CONJUGATING ENZYME E2"/>
    <property type="match status" value="1"/>
</dbReference>
<dbReference type="InterPro" id="IPR016135">
    <property type="entry name" value="UBQ-conjugating_enzyme/RWD"/>
</dbReference>
<dbReference type="GO" id="GO:0061631">
    <property type="term" value="F:ubiquitin conjugating enzyme activity"/>
    <property type="evidence" value="ECO:0007669"/>
    <property type="project" value="UniProtKB-EC"/>
</dbReference>
<feature type="transmembrane region" description="Helical" evidence="7">
    <location>
        <begin position="295"/>
        <end position="314"/>
    </location>
</feature>
<keyword evidence="7" id="KW-1133">Transmembrane helix</keyword>
<dbReference type="Pfam" id="PF00179">
    <property type="entry name" value="UQ_con"/>
    <property type="match status" value="1"/>
</dbReference>
<accession>A0A0P1AD13</accession>
<evidence type="ECO:0000256" key="1">
    <source>
        <dbReference type="ARBA" id="ARBA00012486"/>
    </source>
</evidence>
<protein>
    <recommendedName>
        <fullName evidence="1">E2 ubiquitin-conjugating enzyme</fullName>
        <ecNumber evidence="1">2.3.2.23</ecNumber>
    </recommendedName>
</protein>
<feature type="transmembrane region" description="Helical" evidence="7">
    <location>
        <begin position="51"/>
        <end position="72"/>
    </location>
</feature>
<evidence type="ECO:0000259" key="8">
    <source>
        <dbReference type="PROSITE" id="PS50127"/>
    </source>
</evidence>
<dbReference type="SMART" id="SM00212">
    <property type="entry name" value="UBCc"/>
    <property type="match status" value="1"/>
</dbReference>
<dbReference type="CDD" id="cd23795">
    <property type="entry name" value="UBCc_UBE2G1"/>
    <property type="match status" value="1"/>
</dbReference>
<evidence type="ECO:0000313" key="9">
    <source>
        <dbReference type="EMBL" id="CEG38661.1"/>
    </source>
</evidence>
<dbReference type="GO" id="GO:0005524">
    <property type="term" value="F:ATP binding"/>
    <property type="evidence" value="ECO:0007669"/>
    <property type="project" value="UniProtKB-KW"/>
</dbReference>
<dbReference type="Gene3D" id="1.10.3730.20">
    <property type="match status" value="1"/>
</dbReference>
<dbReference type="SUPFAM" id="SSF54495">
    <property type="entry name" value="UBC-like"/>
    <property type="match status" value="1"/>
</dbReference>
<dbReference type="STRING" id="4781.A0A0P1AD13"/>
<dbReference type="InterPro" id="IPR023313">
    <property type="entry name" value="UBQ-conjugating_AS"/>
</dbReference>
<dbReference type="OrthoDB" id="6418713at2759"/>
<dbReference type="RefSeq" id="XP_024575030.1">
    <property type="nucleotide sequence ID" value="XM_024724121.1"/>
</dbReference>
<evidence type="ECO:0000256" key="6">
    <source>
        <dbReference type="PROSITE-ProRule" id="PRU10133"/>
    </source>
</evidence>
<keyword evidence="2" id="KW-0808">Transferase</keyword>
<dbReference type="AlphaFoldDB" id="A0A0P1AD13"/>
<keyword evidence="5" id="KW-0067">ATP-binding</keyword>
<evidence type="ECO:0000256" key="5">
    <source>
        <dbReference type="ARBA" id="ARBA00022840"/>
    </source>
</evidence>